<proteinExistence type="inferred from homology"/>
<comment type="caution">
    <text evidence="23">The sequence shown here is derived from an EMBL/GenBank/DDBJ whole genome shotgun (WGS) entry which is preliminary data.</text>
</comment>
<dbReference type="GO" id="GO:0004843">
    <property type="term" value="F:cysteine-type deubiquitinase activity"/>
    <property type="evidence" value="ECO:0007669"/>
    <property type="project" value="UniProtKB-EC"/>
</dbReference>
<evidence type="ECO:0000256" key="14">
    <source>
        <dbReference type="ARBA" id="ARBA00022801"/>
    </source>
</evidence>
<evidence type="ECO:0000256" key="10">
    <source>
        <dbReference type="ARBA" id="ARBA00022729"/>
    </source>
</evidence>
<dbReference type="SMART" id="SM00198">
    <property type="entry name" value="SCP"/>
    <property type="match status" value="1"/>
</dbReference>
<dbReference type="CDD" id="cd18816">
    <property type="entry name" value="CAP_CRISPLD2"/>
    <property type="match status" value="1"/>
</dbReference>
<dbReference type="InterPro" id="IPR018244">
    <property type="entry name" value="Allrgn_V5/Tpx1_CS"/>
</dbReference>
<comment type="subcellular location">
    <subcellularLocation>
        <location evidence="3">Cytoplasm</location>
    </subcellularLocation>
    <subcellularLocation>
        <location evidence="2">Nucleus</location>
    </subcellularLocation>
    <subcellularLocation>
        <location evidence="4">Secreted</location>
    </subcellularLocation>
</comment>
<keyword evidence="9" id="KW-0645">Protease</keyword>
<feature type="compositionally biased region" description="Polar residues" evidence="20">
    <location>
        <begin position="1106"/>
        <end position="1115"/>
    </location>
</feature>
<evidence type="ECO:0000256" key="5">
    <source>
        <dbReference type="ARBA" id="ARBA00005427"/>
    </source>
</evidence>
<dbReference type="InterPro" id="IPR028889">
    <property type="entry name" value="USP"/>
</dbReference>
<evidence type="ECO:0000256" key="18">
    <source>
        <dbReference type="ARBA" id="ARBA00023204"/>
    </source>
</evidence>
<dbReference type="Gene3D" id="3.40.33.10">
    <property type="entry name" value="CAP"/>
    <property type="match status" value="1"/>
</dbReference>
<dbReference type="Pfam" id="PF00188">
    <property type="entry name" value="CAP"/>
    <property type="match status" value="1"/>
</dbReference>
<feature type="domain" description="USP" evidence="21">
    <location>
        <begin position="435"/>
        <end position="806"/>
    </location>
</feature>
<feature type="compositionally biased region" description="Polar residues" evidence="20">
    <location>
        <begin position="569"/>
        <end position="584"/>
    </location>
</feature>
<dbReference type="SUPFAM" id="SSF69848">
    <property type="entry name" value="LCCL domain"/>
    <property type="match status" value="1"/>
</dbReference>
<dbReference type="InterPro" id="IPR001283">
    <property type="entry name" value="CRISP-related"/>
</dbReference>
<dbReference type="GO" id="GO:0016579">
    <property type="term" value="P:protein deubiquitination"/>
    <property type="evidence" value="ECO:0007669"/>
    <property type="project" value="InterPro"/>
</dbReference>
<dbReference type="InterPro" id="IPR051957">
    <property type="entry name" value="CRISP-LCCL_domain"/>
</dbReference>
<dbReference type="SUPFAM" id="SSF54001">
    <property type="entry name" value="Cysteine proteinases"/>
    <property type="match status" value="1"/>
</dbReference>
<evidence type="ECO:0000256" key="4">
    <source>
        <dbReference type="ARBA" id="ARBA00004613"/>
    </source>
</evidence>
<evidence type="ECO:0000256" key="20">
    <source>
        <dbReference type="SAM" id="MobiDB-lite"/>
    </source>
</evidence>
<keyword evidence="15" id="KW-0788">Thiol protease</keyword>
<dbReference type="Pfam" id="PF03815">
    <property type="entry name" value="LCCL"/>
    <property type="match status" value="1"/>
</dbReference>
<dbReference type="FunFam" id="2.170.130.20:FF:000001">
    <property type="entry name" value="Cysteine-rich secretory protein LCCL domain-containing 1"/>
    <property type="match status" value="1"/>
</dbReference>
<gene>
    <name evidence="23" type="ORF">WMY93_013316</name>
</gene>
<dbReference type="FunFam" id="3.90.70.10:FF:000015">
    <property type="entry name" value="Ubiquitin specific peptidase 10"/>
    <property type="match status" value="1"/>
</dbReference>
<feature type="compositionally biased region" description="Polar residues" evidence="20">
    <location>
        <begin position="290"/>
        <end position="301"/>
    </location>
</feature>
<evidence type="ECO:0000256" key="6">
    <source>
        <dbReference type="ARBA" id="ARBA00012759"/>
    </source>
</evidence>
<organism evidence="23 24">
    <name type="scientific">Mugilogobius chulae</name>
    <name type="common">yellowstripe goby</name>
    <dbReference type="NCBI Taxonomy" id="88201"/>
    <lineage>
        <taxon>Eukaryota</taxon>
        <taxon>Metazoa</taxon>
        <taxon>Chordata</taxon>
        <taxon>Craniata</taxon>
        <taxon>Vertebrata</taxon>
        <taxon>Euteleostomi</taxon>
        <taxon>Actinopterygii</taxon>
        <taxon>Neopterygii</taxon>
        <taxon>Teleostei</taxon>
        <taxon>Neoteleostei</taxon>
        <taxon>Acanthomorphata</taxon>
        <taxon>Gobiaria</taxon>
        <taxon>Gobiiformes</taxon>
        <taxon>Gobioidei</taxon>
        <taxon>Gobiidae</taxon>
        <taxon>Gobionellinae</taxon>
        <taxon>Mugilogobius</taxon>
    </lineage>
</organism>
<dbReference type="EC" id="3.4.19.12" evidence="6"/>
<keyword evidence="16" id="KW-0072">Autophagy</keyword>
<dbReference type="PANTHER" id="PTHR31331">
    <property type="entry name" value="LCCL DOMAIN PROTEIN (AFU_ORTHOLOGUE AFUA_5G08630)"/>
    <property type="match status" value="1"/>
</dbReference>
<evidence type="ECO:0000256" key="7">
    <source>
        <dbReference type="ARBA" id="ARBA00022490"/>
    </source>
</evidence>
<dbReference type="InterPro" id="IPR014044">
    <property type="entry name" value="CAP_dom"/>
</dbReference>
<keyword evidence="17" id="KW-1015">Disulfide bond</keyword>
<feature type="region of interest" description="Disordered" evidence="20">
    <location>
        <begin position="1063"/>
        <end position="1115"/>
    </location>
</feature>
<evidence type="ECO:0000256" key="16">
    <source>
        <dbReference type="ARBA" id="ARBA00023006"/>
    </source>
</evidence>
<name>A0AAW0P3A6_9GOBI</name>
<keyword evidence="19" id="KW-0539">Nucleus</keyword>
<evidence type="ECO:0000256" key="11">
    <source>
        <dbReference type="ARBA" id="ARBA00022737"/>
    </source>
</evidence>
<feature type="compositionally biased region" description="Polar residues" evidence="20">
    <location>
        <begin position="218"/>
        <end position="227"/>
    </location>
</feature>
<dbReference type="Gene3D" id="2.170.130.20">
    <property type="entry name" value="LCCL-like domain"/>
    <property type="match status" value="1"/>
</dbReference>
<dbReference type="PROSITE" id="PS50235">
    <property type="entry name" value="USP_3"/>
    <property type="match status" value="1"/>
</dbReference>
<dbReference type="PROSITE" id="PS00973">
    <property type="entry name" value="USP_2"/>
    <property type="match status" value="1"/>
</dbReference>
<evidence type="ECO:0000256" key="12">
    <source>
        <dbReference type="ARBA" id="ARBA00022763"/>
    </source>
</evidence>
<dbReference type="PROSITE" id="PS01010">
    <property type="entry name" value="CRISP_2"/>
    <property type="match status" value="1"/>
</dbReference>
<feature type="compositionally biased region" description="Acidic residues" evidence="20">
    <location>
        <begin position="585"/>
        <end position="602"/>
    </location>
</feature>
<dbReference type="GO" id="GO:0006281">
    <property type="term" value="P:DNA repair"/>
    <property type="evidence" value="ECO:0007669"/>
    <property type="project" value="UniProtKB-KW"/>
</dbReference>
<evidence type="ECO:0000256" key="13">
    <source>
        <dbReference type="ARBA" id="ARBA00022786"/>
    </source>
</evidence>
<feature type="domain" description="LCCL" evidence="22">
    <location>
        <begin position="1119"/>
        <end position="1214"/>
    </location>
</feature>
<evidence type="ECO:0000256" key="9">
    <source>
        <dbReference type="ARBA" id="ARBA00022670"/>
    </source>
</evidence>
<feature type="region of interest" description="Disordered" evidence="20">
    <location>
        <begin position="569"/>
        <end position="607"/>
    </location>
</feature>
<dbReference type="InterPro" id="IPR004043">
    <property type="entry name" value="LCCL"/>
</dbReference>
<feature type="compositionally biased region" description="Polar residues" evidence="20">
    <location>
        <begin position="240"/>
        <end position="251"/>
    </location>
</feature>
<dbReference type="GO" id="GO:0005576">
    <property type="term" value="C:extracellular region"/>
    <property type="evidence" value="ECO:0007669"/>
    <property type="project" value="UniProtKB-SubCell"/>
</dbReference>
<dbReference type="PROSITE" id="PS00972">
    <property type="entry name" value="USP_1"/>
    <property type="match status" value="1"/>
</dbReference>
<keyword evidence="7" id="KW-0963">Cytoplasm</keyword>
<keyword evidence="14" id="KW-0378">Hydrolase</keyword>
<dbReference type="PRINTS" id="PR00837">
    <property type="entry name" value="V5TPXLIKE"/>
</dbReference>
<keyword evidence="24" id="KW-1185">Reference proteome</keyword>
<evidence type="ECO:0000313" key="24">
    <source>
        <dbReference type="Proteomes" id="UP001460270"/>
    </source>
</evidence>
<comment type="catalytic activity">
    <reaction evidence="1">
        <text>Thiol-dependent hydrolysis of ester, thioester, amide, peptide and isopeptide bonds formed by the C-terminal Gly of ubiquitin (a 76-residue protein attached to proteins as an intracellular targeting signal).</text>
        <dbReference type="EC" id="3.4.19.12"/>
    </reaction>
</comment>
<dbReference type="Proteomes" id="UP001460270">
    <property type="component" value="Unassembled WGS sequence"/>
</dbReference>
<reference evidence="24" key="1">
    <citation type="submission" date="2024-04" db="EMBL/GenBank/DDBJ databases">
        <title>Salinicola lusitanus LLJ914,a marine bacterium isolated from the Okinawa Trough.</title>
        <authorList>
            <person name="Li J."/>
        </authorList>
    </citation>
    <scope>NUCLEOTIDE SEQUENCE [LARGE SCALE GENOMIC DNA]</scope>
</reference>
<dbReference type="GO" id="GO:0005737">
    <property type="term" value="C:cytoplasm"/>
    <property type="evidence" value="ECO:0007669"/>
    <property type="project" value="UniProtKB-SubCell"/>
</dbReference>
<feature type="region of interest" description="Disordered" evidence="20">
    <location>
        <begin position="217"/>
        <end position="301"/>
    </location>
</feature>
<evidence type="ECO:0000259" key="22">
    <source>
        <dbReference type="PROSITE" id="PS50820"/>
    </source>
</evidence>
<evidence type="ECO:0000256" key="3">
    <source>
        <dbReference type="ARBA" id="ARBA00004496"/>
    </source>
</evidence>
<evidence type="ECO:0000256" key="19">
    <source>
        <dbReference type="ARBA" id="ARBA00023242"/>
    </source>
</evidence>
<protein>
    <recommendedName>
        <fullName evidence="6">ubiquitinyl hydrolase 1</fullName>
        <ecNumber evidence="6">3.4.19.12</ecNumber>
    </recommendedName>
</protein>
<dbReference type="SMART" id="SM00603">
    <property type="entry name" value="LCCL"/>
    <property type="match status" value="2"/>
</dbReference>
<comment type="similarity">
    <text evidence="5">Belongs to the peptidase C19 family. USP10 subfamily.</text>
</comment>
<evidence type="ECO:0000256" key="2">
    <source>
        <dbReference type="ARBA" id="ARBA00004123"/>
    </source>
</evidence>
<evidence type="ECO:0000313" key="23">
    <source>
        <dbReference type="EMBL" id="KAK7913105.1"/>
    </source>
</evidence>
<dbReference type="GO" id="GO:0006508">
    <property type="term" value="P:proteolysis"/>
    <property type="evidence" value="ECO:0007669"/>
    <property type="project" value="UniProtKB-KW"/>
</dbReference>
<dbReference type="PANTHER" id="PTHR31331:SF1">
    <property type="entry name" value="CYSTEINE RICH SECRETORY PROTEIN LCCL DOMAIN CONTAINING 2"/>
    <property type="match status" value="1"/>
</dbReference>
<keyword evidence="11" id="KW-0677">Repeat</keyword>
<dbReference type="InterPro" id="IPR036609">
    <property type="entry name" value="LCCL_sf"/>
</dbReference>
<dbReference type="InterPro" id="IPR001394">
    <property type="entry name" value="Peptidase_C19_UCH"/>
</dbReference>
<feature type="region of interest" description="Disordered" evidence="20">
    <location>
        <begin position="133"/>
        <end position="170"/>
    </location>
</feature>
<keyword evidence="18" id="KW-0234">DNA repair</keyword>
<dbReference type="Pfam" id="PF00443">
    <property type="entry name" value="UCH"/>
    <property type="match status" value="1"/>
</dbReference>
<evidence type="ECO:0000256" key="17">
    <source>
        <dbReference type="ARBA" id="ARBA00023157"/>
    </source>
</evidence>
<feature type="compositionally biased region" description="Low complexity" evidence="20">
    <location>
        <begin position="1073"/>
        <end position="1083"/>
    </location>
</feature>
<sequence length="1291" mass="143524">MASYSNQYIFGEFSPDEINQFFVSPRCHVELPPFNDKVSCVNQSSEDYQHIEFGVDEVIDSKPIGINDPLYKVSSNLNPQAPEFILGSQPGPKSHQTVPHTEVRDGAHFNSLDCPDSDISGLNNHQACQDMDCGSGALGQRERKKKKKRPPGYYNYLDSSSGGGPDEPPMTIMVNGHALGPLHHGAEDMDNKALSGEQLSIPDTVSIASSVAALNLAPTPTSSQRTCDSPDDSSLDLMSGTGSLPESNAATSSSLSSSQSRGTIEAQRTADQQPEFLEPQSPKFVDRPNSPHSKSTSPLHFTTSLTTALEERGAVNSDLANGLPGPVVSVGTEVQKVDSENGEELRPVASDSALPSVTDNVQLVATPAAPTASRPKSWASLFHNSKPLPVPEEQEKVGEVKETPVHVSEDPMAPKLAELIENVKLIHKPVSLQPRGLINKGNWCYINATLQALIACPPMYHLMKSIPLHNETQRPCTSTPMMDNFVRLVNEFNNMPVPSKPKQQAGEKVVKDIRPGAPFEPTYIYKLLTLIKSSLSEKGRQEDAEEYLGFTLNGLHEEMLSLKKLISPQENDVSTPNGPESQPSADEEDAEKEEDDSEDEWEQVGPKNKISITRQADFVRTPITDIFGGHIRSVVYQQNSKESATLQPFFTLQLDIQSEKIRTVQEALETLVARESVQGYTSKTKQEIEISRKTGGCQKLTKVIDYPVDLEISKDLLSSGVRSKVLKGQRTYRLFAVVYHHGNSATGGHYTTDVFHIGLNGWLRIDDQSVKVINQNNANNLRPRTCTVPLRKAARGYAHVIGYWQQLRHFSSRVMAHLVLLPLLMLSIMESASVFLPDSHELRALLSKYEEEAQQGSTSKTPVNRTRRAIRWTDREEVIQLHNKLRSGVYPTASNMEYMVWDEELERSATHWAEQCQWDHGPHDLLKSIGQNLGVHWGRYRPPAFHVQAWYDEVKDYTYPYPHECNPWCPDRCSGPMCTHYTQLVWATTSRVGCAVHVCPEMNVWGEIWKNAVYLVCNYSPKGNWIGEAPYKHGRPCSQCPPSYGGGCRNNLCYKDSQISETEDMNEVERPQVPLLPRTTPKPTVKPKPPARKPASRPLPPKSHSPKTPVSATPGNNFLAHNIKCETRLRDKCRGLTCNRFKCPANCLNKKGKVYGTLFYDVQSSICRAAIHFGVIDNNGGIIDVTRMEKLPFFVKSTKNGVESFSKYKPGNAFVMTKVQEMSVDCYTTVAEICPYKKPNSYCSRISCPADCKNQPSYWSPVIGNSIYADVSKVFKCMLCNYGKLTSQTLS</sequence>
<dbReference type="InterPro" id="IPR018200">
    <property type="entry name" value="USP_CS"/>
</dbReference>
<keyword evidence="8" id="KW-0964">Secreted</keyword>
<dbReference type="CDD" id="cd02257">
    <property type="entry name" value="Peptidase_C19"/>
    <property type="match status" value="1"/>
</dbReference>
<dbReference type="Gene3D" id="3.90.70.10">
    <property type="entry name" value="Cysteine proteinases"/>
    <property type="match status" value="1"/>
</dbReference>
<evidence type="ECO:0000256" key="1">
    <source>
        <dbReference type="ARBA" id="ARBA00000707"/>
    </source>
</evidence>
<keyword evidence="10" id="KW-0732">Signal</keyword>
<dbReference type="GO" id="GO:0005634">
    <property type="term" value="C:nucleus"/>
    <property type="evidence" value="ECO:0007669"/>
    <property type="project" value="UniProtKB-SubCell"/>
</dbReference>
<keyword evidence="12" id="KW-0227">DNA damage</keyword>
<evidence type="ECO:0000259" key="21">
    <source>
        <dbReference type="PROSITE" id="PS50235"/>
    </source>
</evidence>
<dbReference type="EMBL" id="JBBPFD010000009">
    <property type="protein sequence ID" value="KAK7913105.1"/>
    <property type="molecule type" value="Genomic_DNA"/>
</dbReference>
<dbReference type="GO" id="GO:0006914">
    <property type="term" value="P:autophagy"/>
    <property type="evidence" value="ECO:0007669"/>
    <property type="project" value="UniProtKB-KW"/>
</dbReference>
<evidence type="ECO:0000256" key="15">
    <source>
        <dbReference type="ARBA" id="ARBA00022807"/>
    </source>
</evidence>
<keyword evidence="13" id="KW-0833">Ubl conjugation pathway</keyword>
<dbReference type="SUPFAM" id="SSF55797">
    <property type="entry name" value="PR-1-like"/>
    <property type="match status" value="1"/>
</dbReference>
<accession>A0AAW0P3A6</accession>
<dbReference type="FunFam" id="3.40.33.10:FF:000001">
    <property type="entry name" value="Cysteine-rich secretory protein LCCL domain containing 1"/>
    <property type="match status" value="1"/>
</dbReference>
<evidence type="ECO:0000256" key="8">
    <source>
        <dbReference type="ARBA" id="ARBA00022525"/>
    </source>
</evidence>
<dbReference type="InterPro" id="IPR035940">
    <property type="entry name" value="CAP_sf"/>
</dbReference>
<dbReference type="InterPro" id="IPR038765">
    <property type="entry name" value="Papain-like_cys_pep_sf"/>
</dbReference>
<dbReference type="PROSITE" id="PS50820">
    <property type="entry name" value="LCCL"/>
    <property type="match status" value="1"/>
</dbReference>